<feature type="active site" description="Charge relay system" evidence="9">
    <location>
        <position position="65"/>
    </location>
</feature>
<dbReference type="PIRSF" id="PIRSF006113">
    <property type="entry name" value="PTP_synth"/>
    <property type="match status" value="1"/>
</dbReference>
<evidence type="ECO:0000256" key="6">
    <source>
        <dbReference type="ARBA" id="ARBA00023239"/>
    </source>
</evidence>
<feature type="active site" description="Charge relay system" evidence="9">
    <location>
        <position position="100"/>
    </location>
</feature>
<dbReference type="EC" id="4.-.-.-" evidence="8"/>
<evidence type="ECO:0000313" key="11">
    <source>
        <dbReference type="EMBL" id="MCC2211733.1"/>
    </source>
</evidence>
<dbReference type="Pfam" id="PF01242">
    <property type="entry name" value="PTPS"/>
    <property type="match status" value="1"/>
</dbReference>
<comment type="caution">
    <text evidence="11">The sequence shown here is derived from an EMBL/GenBank/DDBJ whole genome shotgun (WGS) entry which is preliminary data.</text>
</comment>
<proteinExistence type="inferred from homology"/>
<dbReference type="EMBL" id="JAJEQM010000024">
    <property type="protein sequence ID" value="MCC2211733.1"/>
    <property type="molecule type" value="Genomic_DNA"/>
</dbReference>
<keyword evidence="12" id="KW-1185">Reference proteome</keyword>
<dbReference type="GO" id="GO:0008616">
    <property type="term" value="P:tRNA queuosine(34) biosynthetic process"/>
    <property type="evidence" value="ECO:0007669"/>
    <property type="project" value="UniProtKB-KW"/>
</dbReference>
<dbReference type="Gene3D" id="3.30.479.10">
    <property type="entry name" value="6-pyruvoyl tetrahydropterin synthase/QueD"/>
    <property type="match status" value="1"/>
</dbReference>
<comment type="cofactor">
    <cofactor evidence="8 10">
        <name>Zn(2+)</name>
        <dbReference type="ChEBI" id="CHEBI:29105"/>
    </cofactor>
    <text evidence="8 10">Binds 1 zinc ion per subunit.</text>
</comment>
<evidence type="ECO:0000256" key="3">
    <source>
        <dbReference type="ARBA" id="ARBA00018141"/>
    </source>
</evidence>
<evidence type="ECO:0000256" key="4">
    <source>
        <dbReference type="ARBA" id="ARBA00022723"/>
    </source>
</evidence>
<comment type="catalytic activity">
    <reaction evidence="7 8">
        <text>7,8-dihydroneopterin 3'-triphosphate + H2O = 6-carboxy-5,6,7,8-tetrahydropterin + triphosphate + acetaldehyde + 2 H(+)</text>
        <dbReference type="Rhea" id="RHEA:27966"/>
        <dbReference type="ChEBI" id="CHEBI:15343"/>
        <dbReference type="ChEBI" id="CHEBI:15377"/>
        <dbReference type="ChEBI" id="CHEBI:15378"/>
        <dbReference type="ChEBI" id="CHEBI:18036"/>
        <dbReference type="ChEBI" id="CHEBI:58462"/>
        <dbReference type="ChEBI" id="CHEBI:61032"/>
        <dbReference type="EC" id="4.1.2.50"/>
    </reaction>
</comment>
<evidence type="ECO:0000256" key="5">
    <source>
        <dbReference type="ARBA" id="ARBA00022833"/>
    </source>
</evidence>
<sequence>MYEVKKRFEISAAHKLDLDYDSKCTNFHGHNWIIDVYLQSETLDKNGMVLDFTHIKRKIQDKFDHKVINEVVPFNPTAENLAKYICDELAPFCYRVDVQESQDNIASYIKDDVKIKLL</sequence>
<reference evidence="11 12" key="1">
    <citation type="submission" date="2021-10" db="EMBL/GenBank/DDBJ databases">
        <title>Anaerobic single-cell dispensing facilitates the cultivation of human gut bacteria.</title>
        <authorList>
            <person name="Afrizal A."/>
        </authorList>
    </citation>
    <scope>NUCLEOTIDE SEQUENCE [LARGE SCALE GENOMIC DNA]</scope>
    <source>
        <strain evidence="11 12">CLA-AA-H232</strain>
    </source>
</reference>
<evidence type="ECO:0000256" key="8">
    <source>
        <dbReference type="PIRNR" id="PIRNR006113"/>
    </source>
</evidence>
<dbReference type="InterPro" id="IPR007115">
    <property type="entry name" value="6-PTP_synth/QueD"/>
</dbReference>
<dbReference type="Proteomes" id="UP001198242">
    <property type="component" value="Unassembled WGS sequence"/>
</dbReference>
<keyword evidence="5 8" id="KW-0862">Zinc</keyword>
<evidence type="ECO:0000256" key="1">
    <source>
        <dbReference type="ARBA" id="ARBA00005061"/>
    </source>
</evidence>
<dbReference type="GO" id="GO:0070497">
    <property type="term" value="F:6-carboxytetrahydropterin synthase activity"/>
    <property type="evidence" value="ECO:0007669"/>
    <property type="project" value="UniProtKB-EC"/>
</dbReference>
<evidence type="ECO:0000313" key="12">
    <source>
        <dbReference type="Proteomes" id="UP001198242"/>
    </source>
</evidence>
<dbReference type="RefSeq" id="WP_022229267.1">
    <property type="nucleotide sequence ID" value="NZ_JAJEQM010000024.1"/>
</dbReference>
<dbReference type="GO" id="GO:0046872">
    <property type="term" value="F:metal ion binding"/>
    <property type="evidence" value="ECO:0007669"/>
    <property type="project" value="UniProtKB-KW"/>
</dbReference>
<gene>
    <name evidence="11" type="primary">queD</name>
    <name evidence="11" type="ORF">LKE05_13175</name>
</gene>
<evidence type="ECO:0000256" key="7">
    <source>
        <dbReference type="ARBA" id="ARBA00048807"/>
    </source>
</evidence>
<evidence type="ECO:0000256" key="2">
    <source>
        <dbReference type="ARBA" id="ARBA00008900"/>
    </source>
</evidence>
<dbReference type="PANTHER" id="PTHR12589">
    <property type="entry name" value="PYRUVOYL TETRAHYDROBIOPTERIN SYNTHASE"/>
    <property type="match status" value="1"/>
</dbReference>
<dbReference type="InterPro" id="IPR038418">
    <property type="entry name" value="6-PTP_synth/QueD_sf"/>
</dbReference>
<protein>
    <recommendedName>
        <fullName evidence="3 8">6-carboxy-5,6,7,8-tetrahydropterin synthase</fullName>
        <ecNumber evidence="8">4.-.-.-</ecNumber>
    </recommendedName>
</protein>
<keyword evidence="6 8" id="KW-0456">Lyase</keyword>
<feature type="binding site" evidence="10">
    <location>
        <position position="28"/>
    </location>
    <ligand>
        <name>Zn(2+)</name>
        <dbReference type="ChEBI" id="CHEBI:29105"/>
    </ligand>
</feature>
<dbReference type="SUPFAM" id="SSF55620">
    <property type="entry name" value="Tetrahydrobiopterin biosynthesis enzymes-like"/>
    <property type="match status" value="1"/>
</dbReference>
<keyword evidence="4 8" id="KW-0479">Metal-binding</keyword>
<evidence type="ECO:0000256" key="9">
    <source>
        <dbReference type="PIRSR" id="PIRSR006113-1"/>
    </source>
</evidence>
<name>A0AAE3JA70_9FIRM</name>
<organism evidence="11 12">
    <name type="scientific">Hominilimicola fabiformis</name>
    <dbReference type="NCBI Taxonomy" id="2885356"/>
    <lineage>
        <taxon>Bacteria</taxon>
        <taxon>Bacillati</taxon>
        <taxon>Bacillota</taxon>
        <taxon>Clostridia</taxon>
        <taxon>Eubacteriales</taxon>
        <taxon>Oscillospiraceae</taxon>
        <taxon>Hominilimicola</taxon>
    </lineage>
</organism>
<comment type="pathway">
    <text evidence="1 8">Purine metabolism; 7-cyano-7-deazaguanine biosynthesis.</text>
</comment>
<keyword evidence="8" id="KW-0671">Queuosine biosynthesis</keyword>
<feature type="binding site" evidence="10">
    <location>
        <position position="30"/>
    </location>
    <ligand>
        <name>Zn(2+)</name>
        <dbReference type="ChEBI" id="CHEBI:29105"/>
    </ligand>
</feature>
<feature type="binding site" evidence="10">
    <location>
        <position position="14"/>
    </location>
    <ligand>
        <name>Zn(2+)</name>
        <dbReference type="ChEBI" id="CHEBI:29105"/>
    </ligand>
</feature>
<evidence type="ECO:0000256" key="10">
    <source>
        <dbReference type="PIRSR" id="PIRSR006113-2"/>
    </source>
</evidence>
<comment type="similarity">
    <text evidence="2 8">Belongs to the PTPS family. QueD subfamily.</text>
</comment>
<dbReference type="PANTHER" id="PTHR12589:SF7">
    <property type="entry name" value="6-PYRUVOYL TETRAHYDROBIOPTERIN SYNTHASE"/>
    <property type="match status" value="1"/>
</dbReference>
<accession>A0AAE3JA70</accession>
<dbReference type="AlphaFoldDB" id="A0AAE3JA70"/>
<feature type="active site" description="Proton acceptor" evidence="9">
    <location>
        <position position="24"/>
    </location>
</feature>
<dbReference type="NCBIfam" id="TIGR03367">
    <property type="entry name" value="queuosine_QueD"/>
    <property type="match status" value="1"/>
</dbReference>